<dbReference type="InterPro" id="IPR046198">
    <property type="entry name" value="DUF6230"/>
</dbReference>
<keyword evidence="2" id="KW-1133">Transmembrane helix</keyword>
<dbReference type="AlphaFoldDB" id="A0A853BS27"/>
<dbReference type="Proteomes" id="UP000575985">
    <property type="component" value="Unassembled WGS sequence"/>
</dbReference>
<sequence>MATMVEESPGPPSDFEHDASAEEHGHTSWKRFALLTVPAAVGAGALLFGIMNGAIAASFAVSGQQFKISADEMRGEGVAIYGGIDYDLRQNVHPVATAAIRDAEIDNLCQSVLTEFPILGTVSLKLSAGTGDTPVHATNLFIDMTRMSGDTRFGDMEIGRDASTLDQGPANARGMQDLFGMQGETLTVSGLEQTAWAANAGTFRLSGLDLAVARGDDECF</sequence>
<evidence type="ECO:0008006" key="5">
    <source>
        <dbReference type="Google" id="ProtNLM"/>
    </source>
</evidence>
<dbReference type="Pfam" id="PF19741">
    <property type="entry name" value="DUF6230"/>
    <property type="match status" value="1"/>
</dbReference>
<dbReference type="RefSeq" id="WP_246425106.1">
    <property type="nucleotide sequence ID" value="NZ_JACCFO010000001.1"/>
</dbReference>
<keyword evidence="2" id="KW-0812">Transmembrane</keyword>
<evidence type="ECO:0000313" key="3">
    <source>
        <dbReference type="EMBL" id="NYI97152.1"/>
    </source>
</evidence>
<proteinExistence type="predicted"/>
<organism evidence="3 4">
    <name type="scientific">Streptomonospora nanhaiensis</name>
    <dbReference type="NCBI Taxonomy" id="1323731"/>
    <lineage>
        <taxon>Bacteria</taxon>
        <taxon>Bacillati</taxon>
        <taxon>Actinomycetota</taxon>
        <taxon>Actinomycetes</taxon>
        <taxon>Streptosporangiales</taxon>
        <taxon>Nocardiopsidaceae</taxon>
        <taxon>Streptomonospora</taxon>
    </lineage>
</organism>
<keyword evidence="4" id="KW-1185">Reference proteome</keyword>
<protein>
    <recommendedName>
        <fullName evidence="5">Cholesterol esterase</fullName>
    </recommendedName>
</protein>
<dbReference type="EMBL" id="JACCFO010000001">
    <property type="protein sequence ID" value="NYI97152.1"/>
    <property type="molecule type" value="Genomic_DNA"/>
</dbReference>
<name>A0A853BS27_9ACTN</name>
<comment type="caution">
    <text evidence="3">The sequence shown here is derived from an EMBL/GenBank/DDBJ whole genome shotgun (WGS) entry which is preliminary data.</text>
</comment>
<evidence type="ECO:0000256" key="1">
    <source>
        <dbReference type="SAM" id="MobiDB-lite"/>
    </source>
</evidence>
<gene>
    <name evidence="3" type="ORF">HNR12_003429</name>
</gene>
<evidence type="ECO:0000256" key="2">
    <source>
        <dbReference type="SAM" id="Phobius"/>
    </source>
</evidence>
<accession>A0A853BS27</accession>
<feature type="region of interest" description="Disordered" evidence="1">
    <location>
        <begin position="1"/>
        <end position="22"/>
    </location>
</feature>
<evidence type="ECO:0000313" key="4">
    <source>
        <dbReference type="Proteomes" id="UP000575985"/>
    </source>
</evidence>
<reference evidence="3 4" key="1">
    <citation type="submission" date="2020-07" db="EMBL/GenBank/DDBJ databases">
        <title>Sequencing the genomes of 1000 actinobacteria strains.</title>
        <authorList>
            <person name="Klenk H.-P."/>
        </authorList>
    </citation>
    <scope>NUCLEOTIDE SEQUENCE [LARGE SCALE GENOMIC DNA]</scope>
    <source>
        <strain evidence="3 4">DSM 45927</strain>
    </source>
</reference>
<keyword evidence="2" id="KW-0472">Membrane</keyword>
<feature type="transmembrane region" description="Helical" evidence="2">
    <location>
        <begin position="32"/>
        <end position="61"/>
    </location>
</feature>